<comment type="caution">
    <text evidence="5">The sequence shown here is derived from an EMBL/GenBank/DDBJ whole genome shotgun (WGS) entry which is preliminary data.</text>
</comment>
<dbReference type="PROSITE" id="PS50949">
    <property type="entry name" value="HTH_GNTR"/>
    <property type="match status" value="1"/>
</dbReference>
<dbReference type="Pfam" id="PF07729">
    <property type="entry name" value="FCD"/>
    <property type="match status" value="1"/>
</dbReference>
<keyword evidence="3" id="KW-0804">Transcription</keyword>
<dbReference type="InterPro" id="IPR000524">
    <property type="entry name" value="Tscrpt_reg_HTH_GntR"/>
</dbReference>
<evidence type="ECO:0000259" key="4">
    <source>
        <dbReference type="PROSITE" id="PS50949"/>
    </source>
</evidence>
<dbReference type="RefSeq" id="WP_116071094.1">
    <property type="nucleotide sequence ID" value="NZ_CP187633.1"/>
</dbReference>
<dbReference type="EMBL" id="PQWM01000004">
    <property type="protein sequence ID" value="RDZ18875.1"/>
    <property type="molecule type" value="Genomic_DNA"/>
</dbReference>
<dbReference type="SUPFAM" id="SSF48008">
    <property type="entry name" value="GntR ligand-binding domain-like"/>
    <property type="match status" value="1"/>
</dbReference>
<dbReference type="InterPro" id="IPR036388">
    <property type="entry name" value="WH-like_DNA-bd_sf"/>
</dbReference>
<dbReference type="AlphaFoldDB" id="A0A3D8X9N7"/>
<proteinExistence type="predicted"/>
<gene>
    <name evidence="5" type="ORF">C3744_00305</name>
</gene>
<dbReference type="Proteomes" id="UP000256519">
    <property type="component" value="Unassembled WGS sequence"/>
</dbReference>
<dbReference type="Gene3D" id="1.20.120.530">
    <property type="entry name" value="GntR ligand-binding domain-like"/>
    <property type="match status" value="1"/>
</dbReference>
<dbReference type="CDD" id="cd07377">
    <property type="entry name" value="WHTH_GntR"/>
    <property type="match status" value="1"/>
</dbReference>
<accession>A0A3D8X9N7</accession>
<protein>
    <recommendedName>
        <fullName evidence="4">HTH gntR-type domain-containing protein</fullName>
    </recommendedName>
</protein>
<dbReference type="InterPro" id="IPR008920">
    <property type="entry name" value="TF_FadR/GntR_C"/>
</dbReference>
<organism evidence="5 6">
    <name type="scientific">Priestia megaterium</name>
    <name type="common">Bacillus megaterium</name>
    <dbReference type="NCBI Taxonomy" id="1404"/>
    <lineage>
        <taxon>Bacteria</taxon>
        <taxon>Bacillati</taxon>
        <taxon>Bacillota</taxon>
        <taxon>Bacilli</taxon>
        <taxon>Bacillales</taxon>
        <taxon>Bacillaceae</taxon>
        <taxon>Priestia</taxon>
    </lineage>
</organism>
<name>A0A3D8X9N7_PRIMG</name>
<dbReference type="InterPro" id="IPR011711">
    <property type="entry name" value="GntR_C"/>
</dbReference>
<keyword evidence="1" id="KW-0805">Transcription regulation</keyword>
<feature type="domain" description="HTH gntR-type" evidence="4">
    <location>
        <begin position="7"/>
        <end position="74"/>
    </location>
</feature>
<dbReference type="PANTHER" id="PTHR43537:SF24">
    <property type="entry name" value="GLUCONATE OPERON TRANSCRIPTIONAL REPRESSOR"/>
    <property type="match status" value="1"/>
</dbReference>
<dbReference type="SUPFAM" id="SSF46785">
    <property type="entry name" value="Winged helix' DNA-binding domain"/>
    <property type="match status" value="1"/>
</dbReference>
<sequence>MKTPKIVTIKEQVYEIIKNRILTQEYQFGEKINIGSLSKELGISNSPIREALSQLGQEGLVVSTPNSGLRVVNMSKRDLFEQAQMVYFWMIGSYRYCAENDKTEQLVRDLEECLKKQKKYYEEKNHYKFIYYSDYFDRCILATTENSRLLKQFDAIFPLFFLASGSYLQRSEKEWHLSIQEHEKILLAIKEKKHDEVQEAIKVHYFKPSWTLDI</sequence>
<evidence type="ECO:0000256" key="3">
    <source>
        <dbReference type="ARBA" id="ARBA00023163"/>
    </source>
</evidence>
<dbReference type="Gene3D" id="1.10.10.10">
    <property type="entry name" value="Winged helix-like DNA-binding domain superfamily/Winged helix DNA-binding domain"/>
    <property type="match status" value="1"/>
</dbReference>
<dbReference type="PANTHER" id="PTHR43537">
    <property type="entry name" value="TRANSCRIPTIONAL REGULATOR, GNTR FAMILY"/>
    <property type="match status" value="1"/>
</dbReference>
<evidence type="ECO:0000256" key="2">
    <source>
        <dbReference type="ARBA" id="ARBA00023125"/>
    </source>
</evidence>
<dbReference type="InterPro" id="IPR036390">
    <property type="entry name" value="WH_DNA-bd_sf"/>
</dbReference>
<evidence type="ECO:0000313" key="6">
    <source>
        <dbReference type="Proteomes" id="UP000256519"/>
    </source>
</evidence>
<reference evidence="5" key="1">
    <citation type="journal article" date="2018" name="Appl. Environ. Microbiol.">
        <title>Antimicrobial susceptibility testing and tentative epidemiological cut-off values of five Bacillus species relevant for use as animal feed additives or for plant protection.</title>
        <authorList>
            <person name="Agerso Y."/>
            <person name="Stuer-Lauridsen B."/>
            <person name="Bjerre K."/>
            <person name="Jensen M.G."/>
            <person name="Johansen E."/>
            <person name="Bennedsen M."/>
            <person name="Brockmann E."/>
            <person name="Nielsen B."/>
        </authorList>
    </citation>
    <scope>NUCLEOTIDE SEQUENCE [LARGE SCALE GENOMIC DNA]</scope>
    <source>
        <strain evidence="5">CHCC20162</strain>
    </source>
</reference>
<dbReference type="GO" id="GO:0003677">
    <property type="term" value="F:DNA binding"/>
    <property type="evidence" value="ECO:0007669"/>
    <property type="project" value="UniProtKB-KW"/>
</dbReference>
<evidence type="ECO:0000256" key="1">
    <source>
        <dbReference type="ARBA" id="ARBA00023015"/>
    </source>
</evidence>
<evidence type="ECO:0000313" key="5">
    <source>
        <dbReference type="EMBL" id="RDZ18875.1"/>
    </source>
</evidence>
<dbReference type="Pfam" id="PF00392">
    <property type="entry name" value="GntR"/>
    <property type="match status" value="1"/>
</dbReference>
<dbReference type="SMART" id="SM00345">
    <property type="entry name" value="HTH_GNTR"/>
    <property type="match status" value="1"/>
</dbReference>
<dbReference type="GO" id="GO:0003700">
    <property type="term" value="F:DNA-binding transcription factor activity"/>
    <property type="evidence" value="ECO:0007669"/>
    <property type="project" value="InterPro"/>
</dbReference>
<keyword evidence="2" id="KW-0238">DNA-binding</keyword>